<name>M5PVI9_DESAF</name>
<evidence type="ECO:0000259" key="4">
    <source>
        <dbReference type="PROSITE" id="PS51186"/>
    </source>
</evidence>
<dbReference type="InterPro" id="IPR000182">
    <property type="entry name" value="GNAT_dom"/>
</dbReference>
<evidence type="ECO:0000256" key="3">
    <source>
        <dbReference type="SAM" id="MobiDB-lite"/>
    </source>
</evidence>
<dbReference type="PANTHER" id="PTHR43877">
    <property type="entry name" value="AMINOALKYLPHOSPHONATE N-ACETYLTRANSFERASE-RELATED-RELATED"/>
    <property type="match status" value="1"/>
</dbReference>
<evidence type="ECO:0000313" key="5">
    <source>
        <dbReference type="EMBL" id="EMG38079.1"/>
    </source>
</evidence>
<evidence type="ECO:0000256" key="1">
    <source>
        <dbReference type="ARBA" id="ARBA00022679"/>
    </source>
</evidence>
<accession>M5PVI9</accession>
<dbReference type="Pfam" id="PF00583">
    <property type="entry name" value="Acetyltransf_1"/>
    <property type="match status" value="1"/>
</dbReference>
<keyword evidence="1 5" id="KW-0808">Transferase</keyword>
<dbReference type="InterPro" id="IPR016181">
    <property type="entry name" value="Acyl_CoA_acyltransferase"/>
</dbReference>
<dbReference type="PROSITE" id="PS51186">
    <property type="entry name" value="GNAT"/>
    <property type="match status" value="1"/>
</dbReference>
<dbReference type="Gene3D" id="3.40.630.30">
    <property type="match status" value="1"/>
</dbReference>
<dbReference type="GO" id="GO:0016747">
    <property type="term" value="F:acyltransferase activity, transferring groups other than amino-acyl groups"/>
    <property type="evidence" value="ECO:0007669"/>
    <property type="project" value="InterPro"/>
</dbReference>
<keyword evidence="2" id="KW-0012">Acyltransferase</keyword>
<dbReference type="AlphaFoldDB" id="M5PVI9"/>
<feature type="compositionally biased region" description="Low complexity" evidence="3">
    <location>
        <begin position="169"/>
        <end position="181"/>
    </location>
</feature>
<evidence type="ECO:0000256" key="2">
    <source>
        <dbReference type="ARBA" id="ARBA00023315"/>
    </source>
</evidence>
<evidence type="ECO:0000313" key="6">
    <source>
        <dbReference type="Proteomes" id="UP000011922"/>
    </source>
</evidence>
<reference evidence="5 6" key="1">
    <citation type="journal article" date="2013" name="Genome Announc.">
        <title>Draft Genome Sequence for Desulfovibrio africanus Strain PCS.</title>
        <authorList>
            <person name="Brown S.D."/>
            <person name="Utturkar S.M."/>
            <person name="Arkin A.P."/>
            <person name="Deutschbauer A.M."/>
            <person name="Elias D.A."/>
            <person name="Hazen T.C."/>
            <person name="Chakraborty R."/>
        </authorList>
    </citation>
    <scope>NUCLEOTIDE SEQUENCE [LARGE SCALE GENOMIC DNA]</scope>
    <source>
        <strain evidence="5 6">PCS</strain>
    </source>
</reference>
<feature type="domain" description="N-acetyltransferase" evidence="4">
    <location>
        <begin position="5"/>
        <end position="160"/>
    </location>
</feature>
<dbReference type="InterPro" id="IPR050832">
    <property type="entry name" value="Bact_Acetyltransf"/>
</dbReference>
<comment type="caution">
    <text evidence="5">The sequence shown here is derived from an EMBL/GenBank/DDBJ whole genome shotgun (WGS) entry which is preliminary data.</text>
</comment>
<dbReference type="EMBL" id="AOSV01000010">
    <property type="protein sequence ID" value="EMG38079.1"/>
    <property type="molecule type" value="Genomic_DNA"/>
</dbReference>
<proteinExistence type="predicted"/>
<dbReference type="Proteomes" id="UP000011922">
    <property type="component" value="Unassembled WGS sequence"/>
</dbReference>
<protein>
    <submittedName>
        <fullName evidence="5">Acetyltransferase</fullName>
    </submittedName>
</protein>
<dbReference type="CDD" id="cd04301">
    <property type="entry name" value="NAT_SF"/>
    <property type="match status" value="1"/>
</dbReference>
<dbReference type="PANTHER" id="PTHR43877:SF2">
    <property type="entry name" value="AMINOALKYLPHOSPHONATE N-ACETYLTRANSFERASE-RELATED"/>
    <property type="match status" value="1"/>
</dbReference>
<dbReference type="SUPFAM" id="SSF55729">
    <property type="entry name" value="Acyl-CoA N-acyltransferases (Nat)"/>
    <property type="match status" value="1"/>
</dbReference>
<feature type="region of interest" description="Disordered" evidence="3">
    <location>
        <begin position="166"/>
        <end position="197"/>
    </location>
</feature>
<gene>
    <name evidence="5" type="ORF">PCS_01126</name>
</gene>
<organism evidence="5 6">
    <name type="scientific">Desulfocurvibacter africanus PCS</name>
    <dbReference type="NCBI Taxonomy" id="1262666"/>
    <lineage>
        <taxon>Bacteria</taxon>
        <taxon>Pseudomonadati</taxon>
        <taxon>Thermodesulfobacteriota</taxon>
        <taxon>Desulfovibrionia</taxon>
        <taxon>Desulfovibrionales</taxon>
        <taxon>Desulfovibrionaceae</taxon>
        <taxon>Desulfocurvibacter</taxon>
    </lineage>
</organism>
<sequence>MFMDLHIRRATKPDISILAAILDCSWLASCPNFLPGECVRHWVEDGRARRQAEAIQPRSLLVENGAGEPLGFISVRGGLLEMLWVVPQAWGRGIGSALLSLAEDMIRGRGHRRGQLMTYRDNTRALAFYQAKGWRPIKEFVEIAPGGVLLPVLRLEKDLYGAEAAAPRAGSSPSTSLSAASKQGATVPPSACAPRVR</sequence>
<dbReference type="PATRIC" id="fig|1262666.3.peg.1143"/>